<evidence type="ECO:0000256" key="11">
    <source>
        <dbReference type="ARBA" id="ARBA00023180"/>
    </source>
</evidence>
<evidence type="ECO:0000256" key="6">
    <source>
        <dbReference type="ARBA" id="ARBA00022729"/>
    </source>
</evidence>
<evidence type="ECO:0000256" key="4">
    <source>
        <dbReference type="ARBA" id="ARBA00022475"/>
    </source>
</evidence>
<dbReference type="Proteomes" id="UP001591681">
    <property type="component" value="Unassembled WGS sequence"/>
</dbReference>
<accession>A0ABD1JE37</accession>
<dbReference type="PANTHER" id="PTHR14076:SF2">
    <property type="entry name" value="RECEPTOR ACTIVITY-MODIFYING PROTEIN 3"/>
    <property type="match status" value="1"/>
</dbReference>
<keyword evidence="7 13" id="KW-1133">Transmembrane helix</keyword>
<evidence type="ECO:0000256" key="3">
    <source>
        <dbReference type="ARBA" id="ARBA00022448"/>
    </source>
</evidence>
<dbReference type="AlphaFoldDB" id="A0ABD1JE37"/>
<dbReference type="Pfam" id="PF04901">
    <property type="entry name" value="RAMP"/>
    <property type="match status" value="1"/>
</dbReference>
<keyword evidence="10" id="KW-0675">Receptor</keyword>
<keyword evidence="6" id="KW-0732">Signal</keyword>
<evidence type="ECO:0000256" key="12">
    <source>
        <dbReference type="ARBA" id="ARBA00041072"/>
    </source>
</evidence>
<keyword evidence="8 13" id="KW-0472">Membrane</keyword>
<dbReference type="Gene3D" id="1.10.150.510">
    <property type="entry name" value="Receptor activity modifying family"/>
    <property type="match status" value="1"/>
</dbReference>
<comment type="caution">
    <text evidence="14">The sequence shown here is derived from an EMBL/GenBank/DDBJ whole genome shotgun (WGS) entry which is preliminary data.</text>
</comment>
<name>A0ABD1JE37_9TELE</name>
<evidence type="ECO:0000256" key="10">
    <source>
        <dbReference type="ARBA" id="ARBA00023170"/>
    </source>
</evidence>
<keyword evidence="5 13" id="KW-0812">Transmembrane</keyword>
<sequence>MQSKTKFSLIMDRNALTGFKVFVMGILVNTLMTSALSETESLELGFTRQPLVLCNESRLLVEIEVCGEVFKRQMALIDSQHWCNLTYFFSEYHLFSACTERTSERIGCYFPNPLVQNFMVQIHKLFFSNCTVDRVVWVDPSDDLLAVLILIPILLTLAMIALVVWCSKRSDILA</sequence>
<keyword evidence="15" id="KW-1185">Reference proteome</keyword>
<keyword evidence="3" id="KW-0813">Transport</keyword>
<evidence type="ECO:0000256" key="5">
    <source>
        <dbReference type="ARBA" id="ARBA00022692"/>
    </source>
</evidence>
<protein>
    <recommendedName>
        <fullName evidence="12">Receptor activity-modifying protein 3</fullName>
    </recommendedName>
</protein>
<feature type="transmembrane region" description="Helical" evidence="13">
    <location>
        <begin position="144"/>
        <end position="166"/>
    </location>
</feature>
<keyword evidence="11" id="KW-0325">Glycoprotein</keyword>
<keyword evidence="9" id="KW-1015">Disulfide bond</keyword>
<evidence type="ECO:0000256" key="9">
    <source>
        <dbReference type="ARBA" id="ARBA00023157"/>
    </source>
</evidence>
<evidence type="ECO:0000313" key="14">
    <source>
        <dbReference type="EMBL" id="KAL2085427.1"/>
    </source>
</evidence>
<comment type="subcellular location">
    <subcellularLocation>
        <location evidence="1">Cell membrane</location>
        <topology evidence="1">Single-pass type I membrane protein</topology>
    </subcellularLocation>
</comment>
<evidence type="ECO:0000256" key="1">
    <source>
        <dbReference type="ARBA" id="ARBA00004251"/>
    </source>
</evidence>
<feature type="transmembrane region" description="Helical" evidence="13">
    <location>
        <begin position="21"/>
        <end position="37"/>
    </location>
</feature>
<comment type="similarity">
    <text evidence="2">Belongs to the RAMP family.</text>
</comment>
<dbReference type="GO" id="GO:0005886">
    <property type="term" value="C:plasma membrane"/>
    <property type="evidence" value="ECO:0007669"/>
    <property type="project" value="UniProtKB-SubCell"/>
</dbReference>
<keyword evidence="4" id="KW-1003">Cell membrane</keyword>
<proteinExistence type="inferred from homology"/>
<evidence type="ECO:0000256" key="7">
    <source>
        <dbReference type="ARBA" id="ARBA00022989"/>
    </source>
</evidence>
<evidence type="ECO:0000256" key="2">
    <source>
        <dbReference type="ARBA" id="ARBA00007087"/>
    </source>
</evidence>
<gene>
    <name evidence="14" type="ORF">ACEWY4_018747</name>
</gene>
<dbReference type="InterPro" id="IPR038126">
    <property type="entry name" value="RAMP_sf"/>
</dbReference>
<evidence type="ECO:0000256" key="13">
    <source>
        <dbReference type="SAM" id="Phobius"/>
    </source>
</evidence>
<evidence type="ECO:0000256" key="8">
    <source>
        <dbReference type="ARBA" id="ARBA00023136"/>
    </source>
</evidence>
<dbReference type="InterPro" id="IPR006985">
    <property type="entry name" value="RAMP"/>
</dbReference>
<dbReference type="PANTHER" id="PTHR14076">
    <property type="entry name" value="RECEPTOR ACTIVITY MODIFYING PROTEIN RAMP"/>
    <property type="match status" value="1"/>
</dbReference>
<reference evidence="14 15" key="1">
    <citation type="submission" date="2024-09" db="EMBL/GenBank/DDBJ databases">
        <title>A chromosome-level genome assembly of Gray's grenadier anchovy, Coilia grayii.</title>
        <authorList>
            <person name="Fu Z."/>
        </authorList>
    </citation>
    <scope>NUCLEOTIDE SEQUENCE [LARGE SCALE GENOMIC DNA]</scope>
    <source>
        <strain evidence="14">G4</strain>
        <tissue evidence="14">Muscle</tissue>
    </source>
</reference>
<dbReference type="EMBL" id="JBHFQA010000016">
    <property type="protein sequence ID" value="KAL2085427.1"/>
    <property type="molecule type" value="Genomic_DNA"/>
</dbReference>
<evidence type="ECO:0000313" key="15">
    <source>
        <dbReference type="Proteomes" id="UP001591681"/>
    </source>
</evidence>
<organism evidence="14 15">
    <name type="scientific">Coilia grayii</name>
    <name type="common">Gray's grenadier anchovy</name>
    <dbReference type="NCBI Taxonomy" id="363190"/>
    <lineage>
        <taxon>Eukaryota</taxon>
        <taxon>Metazoa</taxon>
        <taxon>Chordata</taxon>
        <taxon>Craniata</taxon>
        <taxon>Vertebrata</taxon>
        <taxon>Euteleostomi</taxon>
        <taxon>Actinopterygii</taxon>
        <taxon>Neopterygii</taxon>
        <taxon>Teleostei</taxon>
        <taxon>Clupei</taxon>
        <taxon>Clupeiformes</taxon>
        <taxon>Clupeoidei</taxon>
        <taxon>Engraulidae</taxon>
        <taxon>Coilinae</taxon>
        <taxon>Coilia</taxon>
    </lineage>
</organism>